<feature type="chain" id="PRO_5046208221" evidence="1">
    <location>
        <begin position="22"/>
        <end position="274"/>
    </location>
</feature>
<reference evidence="2 3" key="1">
    <citation type="submission" date="2018-05" db="EMBL/GenBank/DDBJ databases">
        <title>Animal gut microbial communities from fecal samples from Wisconsin, USA.</title>
        <authorList>
            <person name="Neumann A."/>
        </authorList>
    </citation>
    <scope>NUCLEOTIDE SEQUENCE [LARGE SCALE GENOMIC DNA]</scope>
    <source>
        <strain evidence="2 3">UWS4</strain>
    </source>
</reference>
<evidence type="ECO:0000313" key="2">
    <source>
        <dbReference type="EMBL" id="PWL01938.1"/>
    </source>
</evidence>
<gene>
    <name evidence="2" type="ORF">B0H50_10927</name>
</gene>
<comment type="caution">
    <text evidence="2">The sequence shown here is derived from an EMBL/GenBank/DDBJ whole genome shotgun (WGS) entry which is preliminary data.</text>
</comment>
<accession>A0ABX5LKZ2</accession>
<keyword evidence="3" id="KW-1185">Reference proteome</keyword>
<organism evidence="2 3">
    <name type="scientific">Hallerella porci</name>
    <dbReference type="NCBI Taxonomy" id="1945871"/>
    <lineage>
        <taxon>Bacteria</taxon>
        <taxon>Pseudomonadati</taxon>
        <taxon>Fibrobacterota</taxon>
        <taxon>Fibrobacteria</taxon>
        <taxon>Fibrobacterales</taxon>
        <taxon>Fibrobacteraceae</taxon>
        <taxon>Hallerella</taxon>
    </lineage>
</organism>
<dbReference type="EMBL" id="QGHD01000009">
    <property type="protein sequence ID" value="PWL01938.1"/>
    <property type="molecule type" value="Genomic_DNA"/>
</dbReference>
<dbReference type="Proteomes" id="UP000245523">
    <property type="component" value="Unassembled WGS sequence"/>
</dbReference>
<protein>
    <submittedName>
        <fullName evidence="2">Uncharacterized protein</fullName>
    </submittedName>
</protein>
<keyword evidence="1" id="KW-0732">Signal</keyword>
<proteinExistence type="predicted"/>
<feature type="signal peptide" evidence="1">
    <location>
        <begin position="1"/>
        <end position="21"/>
    </location>
</feature>
<sequence length="274" mass="30340">MRFFLFSTFALASSLSFCLSACDVSGDSSDPTLARVENSELKLSEMRMDGSWDSLSQDEKFSRVESWVSQTSVYERALSEGIDELPEVKNLVEDAKKKIIVGAFYARVMDTVSVSESEAADFYSKNPEHFLLDSSIYNLAVVTYMSGQTAWQYYGPATRKTITEAPAKNWLVRDVETFEATKFLPLDCPRIDLESLSVGKISPPKSCGKNLKSVIVLSKTAAGSVRPFAEVSELAQILAANEKRKTFIATWQNEIKKQQAIFVYPGAISGTATK</sequence>
<dbReference type="RefSeq" id="WP_106198617.1">
    <property type="nucleotide sequence ID" value="NZ_JAXEIU010000063.1"/>
</dbReference>
<evidence type="ECO:0000313" key="3">
    <source>
        <dbReference type="Proteomes" id="UP000245523"/>
    </source>
</evidence>
<name>A0ABX5LKZ2_9BACT</name>
<evidence type="ECO:0000256" key="1">
    <source>
        <dbReference type="SAM" id="SignalP"/>
    </source>
</evidence>
<dbReference type="Gene3D" id="6.10.140.970">
    <property type="match status" value="1"/>
</dbReference>